<accession>A0ABM1EUK5</accession>
<evidence type="ECO:0000256" key="1">
    <source>
        <dbReference type="PROSITE-ProRule" id="PRU10007"/>
    </source>
</evidence>
<keyword evidence="4" id="KW-1185">Reference proteome</keyword>
<dbReference type="PANTHER" id="PTHR11699">
    <property type="entry name" value="ALDEHYDE DEHYDROGENASE-RELATED"/>
    <property type="match status" value="1"/>
</dbReference>
<evidence type="ECO:0000313" key="5">
    <source>
        <dbReference type="RefSeq" id="XP_014675876.1"/>
    </source>
</evidence>
<gene>
    <name evidence="5" type="primary">LOC106815866</name>
</gene>
<keyword evidence="2" id="KW-0560">Oxidoreductase</keyword>
<dbReference type="Gene3D" id="3.40.605.10">
    <property type="entry name" value="Aldehyde Dehydrogenase, Chain A, domain 1"/>
    <property type="match status" value="1"/>
</dbReference>
<evidence type="ECO:0000256" key="2">
    <source>
        <dbReference type="RuleBase" id="RU003345"/>
    </source>
</evidence>
<comment type="similarity">
    <text evidence="2">Belongs to the aldehyde dehydrogenase family.</text>
</comment>
<feature type="active site" evidence="1">
    <location>
        <position position="149"/>
    </location>
</feature>
<dbReference type="Proteomes" id="UP000695022">
    <property type="component" value="Unplaced"/>
</dbReference>
<dbReference type="InterPro" id="IPR015590">
    <property type="entry name" value="Aldehyde_DH_dom"/>
</dbReference>
<dbReference type="InterPro" id="IPR016161">
    <property type="entry name" value="Ald_DH/histidinol_DH"/>
</dbReference>
<organism evidence="4 5">
    <name type="scientific">Priapulus caudatus</name>
    <name type="common">Priapulid worm</name>
    <dbReference type="NCBI Taxonomy" id="37621"/>
    <lineage>
        <taxon>Eukaryota</taxon>
        <taxon>Metazoa</taxon>
        <taxon>Ecdysozoa</taxon>
        <taxon>Scalidophora</taxon>
        <taxon>Priapulida</taxon>
        <taxon>Priapulimorpha</taxon>
        <taxon>Priapulimorphida</taxon>
        <taxon>Priapulidae</taxon>
        <taxon>Priapulus</taxon>
    </lineage>
</organism>
<dbReference type="RefSeq" id="XP_014675876.1">
    <property type="nucleotide sequence ID" value="XM_014820390.1"/>
</dbReference>
<evidence type="ECO:0000259" key="3">
    <source>
        <dbReference type="Pfam" id="PF00171"/>
    </source>
</evidence>
<feature type="domain" description="Aldehyde dehydrogenase" evidence="3">
    <location>
        <begin position="22"/>
        <end position="182"/>
    </location>
</feature>
<name>A0ABM1EUK5_PRICU</name>
<dbReference type="Pfam" id="PF00171">
    <property type="entry name" value="Aldedh"/>
    <property type="match status" value="1"/>
</dbReference>
<dbReference type="InterPro" id="IPR016162">
    <property type="entry name" value="Ald_DH_N"/>
</dbReference>
<reference evidence="5" key="1">
    <citation type="submission" date="2025-08" db="UniProtKB">
        <authorList>
            <consortium name="RefSeq"/>
        </authorList>
    </citation>
    <scope>IDENTIFICATION</scope>
</reference>
<proteinExistence type="inferred from homology"/>
<sequence length="205" mass="21503">MSEQSTVSRLLHYGSQTRDTATVGQHVRLPGGSFAMVCREPIGVCAAIGVWNFPLLTVCWKAGPALACGNTMVYKPSPLTPLTALIVAEIFEDAGLPKGVFNVVQGAGDTGDMLCRHQDVSKVSFTGSVAVGSRVMAACAKTITPVTLELGGKSPLIIFEDSDIDNAVRGTLNANFLSQGQSLKSRSEDIIGCPGVTHPDVRPSS</sequence>
<protein>
    <submittedName>
        <fullName evidence="5">4-trimethylaminobutyraldehyde dehydrogenase-like</fullName>
    </submittedName>
</protein>
<dbReference type="InterPro" id="IPR029510">
    <property type="entry name" value="Ald_DH_CS_GLU"/>
</dbReference>
<evidence type="ECO:0000313" key="4">
    <source>
        <dbReference type="Proteomes" id="UP000695022"/>
    </source>
</evidence>
<dbReference type="GeneID" id="106815866"/>
<dbReference type="PROSITE" id="PS00687">
    <property type="entry name" value="ALDEHYDE_DEHYDR_GLU"/>
    <property type="match status" value="1"/>
</dbReference>
<dbReference type="SUPFAM" id="SSF53720">
    <property type="entry name" value="ALDH-like"/>
    <property type="match status" value="1"/>
</dbReference>